<evidence type="ECO:0000259" key="3">
    <source>
        <dbReference type="Pfam" id="PF21074"/>
    </source>
</evidence>
<dbReference type="OrthoDB" id="9758052at2"/>
<feature type="domain" description="NAD-glutamate dehydrogenase ACT3" evidence="6">
    <location>
        <begin position="543"/>
        <end position="624"/>
    </location>
</feature>
<protein>
    <submittedName>
        <fullName evidence="7">NAD-glutamate dehydrogenase</fullName>
    </submittedName>
</protein>
<evidence type="ECO:0000259" key="5">
    <source>
        <dbReference type="Pfam" id="PF21076"/>
    </source>
</evidence>
<dbReference type="Pfam" id="PF05088">
    <property type="entry name" value="Bac_GDH_CD"/>
    <property type="match status" value="1"/>
</dbReference>
<dbReference type="EMBL" id="MKIN01000023">
    <property type="protein sequence ID" value="OLP48679.1"/>
    <property type="molecule type" value="Genomic_DNA"/>
</dbReference>
<evidence type="ECO:0000259" key="6">
    <source>
        <dbReference type="Pfam" id="PF21077"/>
    </source>
</evidence>
<keyword evidence="8" id="KW-1185">Reference proteome</keyword>
<dbReference type="Pfam" id="PF21075">
    <property type="entry name" value="GDH_ACT1"/>
    <property type="match status" value="1"/>
</dbReference>
<dbReference type="Gene3D" id="3.40.50.720">
    <property type="entry name" value="NAD(P)-binding Rossmann-like Domain"/>
    <property type="match status" value="1"/>
</dbReference>
<dbReference type="PANTHER" id="PTHR43403">
    <property type="entry name" value="NAD-SPECIFIC GLUTAMATE DEHYDROGENASE"/>
    <property type="match status" value="1"/>
</dbReference>
<comment type="caution">
    <text evidence="7">The sequence shown here is derived from an EMBL/GenBank/DDBJ whole genome shotgun (WGS) entry which is preliminary data.</text>
</comment>
<sequence length="1602" mass="176212">MVRSQQNALEEVVVAAKRVKREQLFELSRAADGKGTTSLIDPAALFGRASDDDLQRYDPAMLKAAAHRASEDLQSWQGDKAAVRIATVEGIEADGASLSVLSIVDRNKPFLYDSVMGEVTSQFRDIHLAVHPILVHSGDDWTLADIKTEPADRVSYIQLHLAPLTDDQAQGLTERLQTVLSQVATVAADWQPMVSLLKTAMSELAEQVHVKRKAERAEAIAFLEWLRDENFTFLGMREYLYSGDGASAKLERDKGRGLGILSDPDVLVLRQGRNAVTTTPEILAFLQGPDDLIVTKANVKSVVHRRAYMDYIGIKRFNADGKVVGELRIVGLFTATAYTHSVNHIPLLRAKVEKVTEQFNFDPLSHSGRILQNTLESYPRDDLFQIDTELLSRFCEQIMDLSERPRVRVLPRIDHFDRFVSLLVFVPREEYNSLVREKIGAYFTEIYQGRLSAYYPAFPEGGVARVHFIIGRSEGKTPRIAQNKLEEAVKAITSRWDDRFASLAPAKAPQLIVSRAFEDAFSPEETVADLTHIQTCLSGAKASIAFHNRETAEGRTLYLKVFHAGHHLPLSRRVPLLENLGFSVVSERTFDITAKDTGSGKEQLVVLHDMELSVRAGQDFDIAQHGSQVAATFLAAFNGVVDNDAFNRLVLSTGLEVGEVAVLRAYAAYLRQAGVVYSLTYIAETLNKYPKITADLFALFHQSFDPKLSEKSRPRKLADLRDGIETALASVPSLDEDRILRRYQNAVDSTLRTNYFQKGAGTVKPMLAFKFDPQQLDGLPQPRPFREIFVYGVEVEGVHLRFGKVARGGLRWSDRAQDYRTEVLGLVKAQQVKNAVIVPVGAKGGFFPRQLPSPANREEYLRMGREAYMTYIRTLLSITDNIKDGAVVAPENTLRLDGDDPYFVVAADKGTATFSDTANGLAREAGFWLDDAFASGGSAGYDHKKMGITARGAWEAVKRHFREMDVDIQKTPFSVVGVGDMSGDVFGNGMLLSRKIRLIGAFDHRDIVIDPDPDMEKSFQERRRMFALPRSSWQDYNKALLSKGGMIISRAEKSVTLTPEAAAAIGLAKKVATPFEIMTAILKAEVDLLWFGGIGTYVKALSETDAEVGDRANDPIRITADEVGAKVIGEGANLGVTQKGRIAFSLKGGRCNSDAIDNSAGVNSSDVEVNIKIALSTVVSSGRLDMPARNKLLASMTEDVGELVLRNNYLQSLAISLVTRQGAANRDELARLMTVLESSGRLNRKVETLPDDAALAERYAGGQSLTRPEVGVLLSYAKISLFDDLIETSLPDDAYCTSILSNYFPKKMRRPYADDIAGHRLHREIVATVLANHIINRGGPGFMAWMSDATGATVEDIARAALLTRDSLDLRSYWDRIDALDGEIGGDAQNDLYQRVGTSYRVFTKLAIDTRLAGGDLSEAVRKLKGAIKSFKGFARAVTPADFSAQIDAEASAMIGAGVPEDLAEDLAELWSLTVTPEVISIALRADASLQKATEGYYKVSEIFRIGRLLSSVEKIPTSDHYDSLARLRSLDLVLKARRNIVVQALTGHGDSRDPVAAWRSADTVRINRLGSELIALTEGDPSLSRLTVAASLLTDIAQASA</sequence>
<keyword evidence="1" id="KW-0560">Oxidoreductase</keyword>
<evidence type="ECO:0000259" key="2">
    <source>
        <dbReference type="Pfam" id="PF05088"/>
    </source>
</evidence>
<dbReference type="SUPFAM" id="SSF53223">
    <property type="entry name" value="Aminoacid dehydrogenase-like, N-terminal domain"/>
    <property type="match status" value="1"/>
</dbReference>
<dbReference type="Pfam" id="PF21076">
    <property type="entry name" value="GDH_ACT2"/>
    <property type="match status" value="1"/>
</dbReference>
<proteinExistence type="predicted"/>
<dbReference type="InterPro" id="IPR049064">
    <property type="entry name" value="NAD_Glu_DH_ACT3"/>
</dbReference>
<dbReference type="Proteomes" id="UP000185598">
    <property type="component" value="Unassembled WGS sequence"/>
</dbReference>
<feature type="domain" description="NAD-specific glutamate dehydrogenase C-terminal" evidence="3">
    <location>
        <begin position="1262"/>
        <end position="1595"/>
    </location>
</feature>
<dbReference type="Pfam" id="PF21073">
    <property type="entry name" value="GDH_HM1"/>
    <property type="match status" value="1"/>
</dbReference>
<dbReference type="STRING" id="887144.BJF91_01685"/>
<dbReference type="GO" id="GO:0004352">
    <property type="term" value="F:glutamate dehydrogenase (NAD+) activity"/>
    <property type="evidence" value="ECO:0007669"/>
    <property type="project" value="InterPro"/>
</dbReference>
<accession>A0A1Q9A2D2</accession>
<name>A0A1Q9A2D2_9HYPH</name>
<dbReference type="InterPro" id="IPR049059">
    <property type="entry name" value="NAD_Glu_DH_HM1"/>
</dbReference>
<dbReference type="InterPro" id="IPR007780">
    <property type="entry name" value="NAD_Glu_DH_bac"/>
</dbReference>
<dbReference type="Pfam" id="PF21074">
    <property type="entry name" value="GDH_C"/>
    <property type="match status" value="1"/>
</dbReference>
<organism evidence="7 8">
    <name type="scientific">Allorhizobium taibaishanense</name>
    <dbReference type="NCBI Taxonomy" id="887144"/>
    <lineage>
        <taxon>Bacteria</taxon>
        <taxon>Pseudomonadati</taxon>
        <taxon>Pseudomonadota</taxon>
        <taxon>Alphaproteobacteria</taxon>
        <taxon>Hyphomicrobiales</taxon>
        <taxon>Rhizobiaceae</taxon>
        <taxon>Rhizobium/Agrobacterium group</taxon>
        <taxon>Allorhizobium</taxon>
    </lineage>
</organism>
<dbReference type="PIRSF" id="PIRSF036761">
    <property type="entry name" value="GDH_Mll4104"/>
    <property type="match status" value="1"/>
</dbReference>
<evidence type="ECO:0000313" key="8">
    <source>
        <dbReference type="Proteomes" id="UP000185598"/>
    </source>
</evidence>
<dbReference type="InterPro" id="IPR049062">
    <property type="entry name" value="NAD_Glu_DH_ACT2"/>
</dbReference>
<feature type="domain" description="NAD-glutamate dehydrogenase catalytic" evidence="2">
    <location>
        <begin position="724"/>
        <end position="1217"/>
    </location>
</feature>
<dbReference type="GO" id="GO:0006538">
    <property type="term" value="P:L-glutamate catabolic process"/>
    <property type="evidence" value="ECO:0007669"/>
    <property type="project" value="InterPro"/>
</dbReference>
<dbReference type="InterPro" id="IPR048381">
    <property type="entry name" value="GDH_C"/>
</dbReference>
<dbReference type="InterPro" id="IPR036291">
    <property type="entry name" value="NAD(P)-bd_dom_sf"/>
</dbReference>
<evidence type="ECO:0000256" key="1">
    <source>
        <dbReference type="ARBA" id="ARBA00023002"/>
    </source>
</evidence>
<reference evidence="7 8" key="1">
    <citation type="submission" date="2016-09" db="EMBL/GenBank/DDBJ databases">
        <title>Rhizobium oryziradicis sp. nov., isolated from the root of rice.</title>
        <authorList>
            <person name="Zhao J."/>
            <person name="Zhang X."/>
        </authorList>
    </citation>
    <scope>NUCLEOTIDE SEQUENCE [LARGE SCALE GENOMIC DNA]</scope>
    <source>
        <strain evidence="7 8">14971</strain>
    </source>
</reference>
<evidence type="ECO:0000313" key="7">
    <source>
        <dbReference type="EMBL" id="OLP48679.1"/>
    </source>
</evidence>
<dbReference type="InterPro" id="IPR049056">
    <property type="entry name" value="NAD_Glu_DH_HM3"/>
</dbReference>
<dbReference type="InterPro" id="IPR046346">
    <property type="entry name" value="Aminoacid_DH-like_N_sf"/>
</dbReference>
<dbReference type="GO" id="GO:0004069">
    <property type="term" value="F:L-aspartate:2-oxoglutarate aminotransferase activity"/>
    <property type="evidence" value="ECO:0007669"/>
    <property type="project" value="InterPro"/>
</dbReference>
<dbReference type="InterPro" id="IPR028971">
    <property type="entry name" value="NAD-GDH_cat"/>
</dbReference>
<feature type="domain" description="NAD-glutamate dehydrogenase ACT2" evidence="5">
    <location>
        <begin position="408"/>
        <end position="497"/>
    </location>
</feature>
<evidence type="ECO:0000259" key="4">
    <source>
        <dbReference type="Pfam" id="PF21075"/>
    </source>
</evidence>
<dbReference type="InterPro" id="IPR024727">
    <property type="entry name" value="NAD_Glu_DH_N_ACT1"/>
</dbReference>
<dbReference type="SUPFAM" id="SSF51735">
    <property type="entry name" value="NAD(P)-binding Rossmann-fold domains"/>
    <property type="match status" value="1"/>
</dbReference>
<dbReference type="Pfam" id="PF21077">
    <property type="entry name" value="GDH_ACT3"/>
    <property type="match status" value="1"/>
</dbReference>
<feature type="domain" description="NAD-glutamate dehydrogenase N-terminal ACT1" evidence="4">
    <location>
        <begin position="44"/>
        <end position="175"/>
    </location>
</feature>
<dbReference type="Pfam" id="PF21078">
    <property type="entry name" value="GDH_HM3"/>
    <property type="match status" value="1"/>
</dbReference>
<dbReference type="PANTHER" id="PTHR43403:SF1">
    <property type="entry name" value="NAD-SPECIFIC GLUTAMATE DEHYDROGENASE"/>
    <property type="match status" value="1"/>
</dbReference>
<gene>
    <name evidence="7" type="ORF">BJF91_01685</name>
</gene>